<keyword evidence="12" id="KW-1185">Reference proteome</keyword>
<evidence type="ECO:0000256" key="4">
    <source>
        <dbReference type="ARBA" id="ARBA00008905"/>
    </source>
</evidence>
<evidence type="ECO:0000313" key="11">
    <source>
        <dbReference type="EMBL" id="SZX73936.1"/>
    </source>
</evidence>
<evidence type="ECO:0000256" key="6">
    <source>
        <dbReference type="ARBA" id="ARBA00022729"/>
    </source>
</evidence>
<evidence type="ECO:0000256" key="1">
    <source>
        <dbReference type="ARBA" id="ARBA00002791"/>
    </source>
</evidence>
<keyword evidence="5 10" id="KW-0812">Transmembrane</keyword>
<dbReference type="UniPathway" id="UPA00378"/>
<evidence type="ECO:0000256" key="10">
    <source>
        <dbReference type="RuleBase" id="RU361143"/>
    </source>
</evidence>
<feature type="transmembrane region" description="Helical" evidence="10">
    <location>
        <begin position="428"/>
        <end position="447"/>
    </location>
</feature>
<dbReference type="PANTHER" id="PTHR21049:SF0">
    <property type="entry name" value="DOLICHYL-DIPHOSPHOOLIGOSACCHARIDE--PROTEIN GLYCOSYLTRANSFERASE SUBUNIT 1"/>
    <property type="match status" value="1"/>
</dbReference>
<dbReference type="InterPro" id="IPR007676">
    <property type="entry name" value="Ribophorin_I"/>
</dbReference>
<keyword evidence="7 10" id="KW-0256">Endoplasmic reticulum</keyword>
<comment type="subcellular location">
    <subcellularLocation>
        <location evidence="2 10">Endoplasmic reticulum membrane</location>
        <topology evidence="2 10">Single-pass type I membrane protein</topology>
    </subcellularLocation>
</comment>
<dbReference type="GO" id="GO:0018279">
    <property type="term" value="P:protein N-linked glycosylation via asparagine"/>
    <property type="evidence" value="ECO:0007669"/>
    <property type="project" value="TreeGrafter"/>
</dbReference>
<dbReference type="PANTHER" id="PTHR21049">
    <property type="entry name" value="RIBOPHORIN I"/>
    <property type="match status" value="1"/>
</dbReference>
<evidence type="ECO:0000256" key="5">
    <source>
        <dbReference type="ARBA" id="ARBA00022692"/>
    </source>
</evidence>
<keyword evidence="9 10" id="KW-0472">Membrane</keyword>
<comment type="subunit">
    <text evidence="10">Component of the oligosaccharyltransferase (OST) complex.</text>
</comment>
<reference evidence="11 12" key="1">
    <citation type="submission" date="2016-10" db="EMBL/GenBank/DDBJ databases">
        <authorList>
            <person name="Cai Z."/>
        </authorList>
    </citation>
    <scope>NUCLEOTIDE SEQUENCE [LARGE SCALE GENOMIC DNA]</scope>
</reference>
<accession>A0A383WB68</accession>
<evidence type="ECO:0000256" key="2">
    <source>
        <dbReference type="ARBA" id="ARBA00004115"/>
    </source>
</evidence>
<dbReference type="EMBL" id="FNXT01001202">
    <property type="protein sequence ID" value="SZX73936.1"/>
    <property type="molecule type" value="Genomic_DNA"/>
</dbReference>
<feature type="chain" id="PRO_5016484725" description="Dolichyl-diphosphooligosaccharide--protein glycosyltransferase subunit 1" evidence="10">
    <location>
        <begin position="21"/>
        <end position="629"/>
    </location>
</feature>
<organism evidence="11 12">
    <name type="scientific">Tetradesmus obliquus</name>
    <name type="common">Green alga</name>
    <name type="synonym">Acutodesmus obliquus</name>
    <dbReference type="NCBI Taxonomy" id="3088"/>
    <lineage>
        <taxon>Eukaryota</taxon>
        <taxon>Viridiplantae</taxon>
        <taxon>Chlorophyta</taxon>
        <taxon>core chlorophytes</taxon>
        <taxon>Chlorophyceae</taxon>
        <taxon>CS clade</taxon>
        <taxon>Sphaeropleales</taxon>
        <taxon>Scenedesmaceae</taxon>
        <taxon>Tetradesmus</taxon>
    </lineage>
</organism>
<dbReference type="GO" id="GO:0008250">
    <property type="term" value="C:oligosaccharyltransferase complex"/>
    <property type="evidence" value="ECO:0007669"/>
    <property type="project" value="UniProtKB-UniRule"/>
</dbReference>
<evidence type="ECO:0000313" key="12">
    <source>
        <dbReference type="Proteomes" id="UP000256970"/>
    </source>
</evidence>
<dbReference type="Proteomes" id="UP000256970">
    <property type="component" value="Unassembled WGS sequence"/>
</dbReference>
<proteinExistence type="inferred from homology"/>
<comment type="similarity">
    <text evidence="4 10">Belongs to the OST1 family.</text>
</comment>
<gene>
    <name evidence="11" type="ORF">BQ4739_LOCUS14197</name>
</gene>
<protein>
    <recommendedName>
        <fullName evidence="10">Dolichyl-diphosphooligosaccharide--protein glycosyltransferase subunit 1</fullName>
    </recommendedName>
</protein>
<keyword evidence="8 10" id="KW-1133">Transmembrane helix</keyword>
<dbReference type="AlphaFoldDB" id="A0A383WB68"/>
<dbReference type="STRING" id="3088.A0A383WB68"/>
<comment type="function">
    <text evidence="1 10">Subunit of the oligosaccharyl transferase (OST) complex that catalyzes the initial transfer of a defined glycan (Glc(3)Man(9)GlcNAc(2) in eukaryotes) from the lipid carrier dolichol-pyrophosphate to an asparagine residue within an Asn-X-Ser/Thr consensus motif in nascent polypeptide chains, the first step in protein N-glycosylation. N-glycosylation occurs cotranslationally and the complex associates with the Sec61 complex at the channel-forming translocon complex that mediates protein translocation across the endoplasmic reticulum (ER). All subunits are required for a maximal enzyme activity.</text>
</comment>
<evidence type="ECO:0000256" key="8">
    <source>
        <dbReference type="ARBA" id="ARBA00022989"/>
    </source>
</evidence>
<name>A0A383WB68_TETOB</name>
<keyword evidence="6 10" id="KW-0732">Signal</keyword>
<dbReference type="Pfam" id="PF04597">
    <property type="entry name" value="Ribophorin_I"/>
    <property type="match status" value="1"/>
</dbReference>
<evidence type="ECO:0000256" key="3">
    <source>
        <dbReference type="ARBA" id="ARBA00004922"/>
    </source>
</evidence>
<evidence type="ECO:0000256" key="7">
    <source>
        <dbReference type="ARBA" id="ARBA00022824"/>
    </source>
</evidence>
<comment type="pathway">
    <text evidence="3 10">Protein modification; protein glycosylation.</text>
</comment>
<evidence type="ECO:0000256" key="9">
    <source>
        <dbReference type="ARBA" id="ARBA00023136"/>
    </source>
</evidence>
<sequence length="629" mass="69066">MSRLCTVLVLAACLVASAAAADFVVENASRRINLKNTWAKAIDTLKAKNTGGSDLSNFVVCYPESIASRIAVLKVLIKKEKQEVAPLQQAPQGAPAGVSCYQATFKSTVKKGATVDLDVVATVTGVFKPNPAKIAQGEKQYVEYYDNLYLLSPYEVTEQSSTVLLPTSDVRSFSPQDGGSKSGSKVSYAALGKQGPWAVQQLKVHFHHDKPFKRVNSLVREIEVSHWGNIYVEETYEIQNAGSQHTGKFSRLTYAHSPDGKTNSFPDVKAHLPAAAHSLYYKDIIGNISSSDTTHTSRETLIEVRLRYPLMGGWKTDFTLGYSVPLEGFLYRRPKGKLRLLMDLSTSFDDVWVEQLTTRVVLPEGAKHIKATLPFADIQQSWDKKFTYLDTAGRPVLVLSKSNVVPEQNKPFAVDYSFTFTGMMREPLLLISVFAAFFAAVALYNRLDFTITRDEKWQEGQAHDKALGLIQSLTEYWDREADVLDRLVRLAHSISNRPSADAAPASRQALEAELRPLDEQAAGGCVSALVVTASRQALEAELRPLDEQSKALLSQVEALSPKLAAAARNHGDKSKVLLGRAAKLLSDKSDLIKKDVAAHEASAKLAGATRQLEEAIREWVDEGAKLAQG</sequence>
<feature type="signal peptide" evidence="10">
    <location>
        <begin position="1"/>
        <end position="20"/>
    </location>
</feature>